<organism evidence="3 4">
    <name type="scientific">Westerdykella ornata</name>
    <dbReference type="NCBI Taxonomy" id="318751"/>
    <lineage>
        <taxon>Eukaryota</taxon>
        <taxon>Fungi</taxon>
        <taxon>Dikarya</taxon>
        <taxon>Ascomycota</taxon>
        <taxon>Pezizomycotina</taxon>
        <taxon>Dothideomycetes</taxon>
        <taxon>Pleosporomycetidae</taxon>
        <taxon>Pleosporales</taxon>
        <taxon>Sporormiaceae</taxon>
        <taxon>Westerdykella</taxon>
    </lineage>
</organism>
<feature type="region of interest" description="Disordered" evidence="1">
    <location>
        <begin position="188"/>
        <end position="209"/>
    </location>
</feature>
<feature type="compositionally biased region" description="Low complexity" evidence="1">
    <location>
        <begin position="584"/>
        <end position="593"/>
    </location>
</feature>
<dbReference type="GeneID" id="54554312"/>
<feature type="compositionally biased region" description="Low complexity" evidence="1">
    <location>
        <begin position="735"/>
        <end position="745"/>
    </location>
</feature>
<evidence type="ECO:0000313" key="4">
    <source>
        <dbReference type="Proteomes" id="UP000800097"/>
    </source>
</evidence>
<dbReference type="RefSeq" id="XP_033651391.1">
    <property type="nucleotide sequence ID" value="XM_033801137.1"/>
</dbReference>
<dbReference type="PROSITE" id="PS50108">
    <property type="entry name" value="CRIB"/>
    <property type="match status" value="1"/>
</dbReference>
<accession>A0A6A6JBP3</accession>
<feature type="compositionally biased region" description="Low complexity" evidence="1">
    <location>
        <begin position="430"/>
        <end position="439"/>
    </location>
</feature>
<sequence length="770" mass="84418">MVRAESARGADSRQFPGQNLLDFSGSKRPLFARGKRGNRRSGQFSPSSQFEDDGEVEESGRRSSVLRKGKKVADQTEDSPSSLKLRISSPFDFQHVSHADRRHITSLDATPEQNGTTEHRGALKGIRADGLHFDNLSSDSLAAPESRAASVMGFRSQAMSPSFAPEHDVSSATLRTARSVESFSQPGILPRAHRHTRSATPSSRPFSPIDDALETDLSGRRVAASPHSNRNSGVWDKFVPLVSPFLDNKLPTIADESDNFGHAITTPDDSAIHAITPIYSPGLEDVAEEPERFSSPRPAPSPPMRSPRPPRSPFFDSISSRSAQRTPISRTNSRSGSATSSKPTTQRAPITRPISQMSDTLGSSTPAKRNSLRRPSTTRRKSNTWRVIEESWEDDVDFIYENALEADCEFDWENGSDGARTPEDRERTPQQQDGQQNGQEPTSASNHSRTISMQSEEEFVDNSTFYPGNFRPSLLVPSTISVPELEYRSALSASTADTGMHTPSDLFSSMDRRQAPYSESEGFVLTPSMLIPPEYKEQPRDEMYNDLLANYEGSDRHFPILDARKSIASSSRSSHIRSSKRSSYDSSLMSSGIWSTPVRRSASSSGSLPELVHSRRSRKDINAAVEQLSQQVAAVTTGGNSMTETEDDDVTPPGRQCQDRTFFASEDEEEAQSSQFAIESEVRASLDLAQQGSSRSSRQQPHGHKYASSDGAAKLLASPMMRTPELQQAPKGRARAASSAARNSRPYLSLFPTPPKTTPLATPTSPNPAK</sequence>
<feature type="region of interest" description="Disordered" evidence="1">
    <location>
        <begin position="633"/>
        <end position="770"/>
    </location>
</feature>
<keyword evidence="4" id="KW-1185">Reference proteome</keyword>
<feature type="domain" description="CRIB" evidence="2">
    <location>
        <begin position="87"/>
        <end position="100"/>
    </location>
</feature>
<dbReference type="EMBL" id="ML986507">
    <property type="protein sequence ID" value="KAF2273852.1"/>
    <property type="molecule type" value="Genomic_DNA"/>
</dbReference>
<reference evidence="3" key="1">
    <citation type="journal article" date="2020" name="Stud. Mycol.">
        <title>101 Dothideomycetes genomes: a test case for predicting lifestyles and emergence of pathogens.</title>
        <authorList>
            <person name="Haridas S."/>
            <person name="Albert R."/>
            <person name="Binder M."/>
            <person name="Bloem J."/>
            <person name="Labutti K."/>
            <person name="Salamov A."/>
            <person name="Andreopoulos B."/>
            <person name="Baker S."/>
            <person name="Barry K."/>
            <person name="Bills G."/>
            <person name="Bluhm B."/>
            <person name="Cannon C."/>
            <person name="Castanera R."/>
            <person name="Culley D."/>
            <person name="Daum C."/>
            <person name="Ezra D."/>
            <person name="Gonzalez J."/>
            <person name="Henrissat B."/>
            <person name="Kuo A."/>
            <person name="Liang C."/>
            <person name="Lipzen A."/>
            <person name="Lutzoni F."/>
            <person name="Magnuson J."/>
            <person name="Mondo S."/>
            <person name="Nolan M."/>
            <person name="Ohm R."/>
            <person name="Pangilinan J."/>
            <person name="Park H.-J."/>
            <person name="Ramirez L."/>
            <person name="Alfaro M."/>
            <person name="Sun H."/>
            <person name="Tritt A."/>
            <person name="Yoshinaga Y."/>
            <person name="Zwiers L.-H."/>
            <person name="Turgeon B."/>
            <person name="Goodwin S."/>
            <person name="Spatafora J."/>
            <person name="Crous P."/>
            <person name="Grigoriev I."/>
        </authorList>
    </citation>
    <scope>NUCLEOTIDE SEQUENCE</scope>
    <source>
        <strain evidence="3">CBS 379.55</strain>
    </source>
</reference>
<feature type="compositionally biased region" description="Low complexity" evidence="1">
    <location>
        <begin position="690"/>
        <end position="700"/>
    </location>
</feature>
<feature type="region of interest" description="Disordered" evidence="1">
    <location>
        <begin position="1"/>
        <end position="89"/>
    </location>
</feature>
<feature type="compositionally biased region" description="Polar residues" evidence="1">
    <location>
        <begin position="633"/>
        <end position="643"/>
    </location>
</feature>
<feature type="compositionally biased region" description="Low complexity" evidence="1">
    <location>
        <begin position="313"/>
        <end position="322"/>
    </location>
</feature>
<name>A0A6A6JBP3_WESOR</name>
<feature type="compositionally biased region" description="Polar residues" evidence="1">
    <location>
        <begin position="323"/>
        <end position="368"/>
    </location>
</feature>
<dbReference type="OrthoDB" id="24581at2759"/>
<feature type="compositionally biased region" description="Polar residues" evidence="1">
    <location>
        <begin position="440"/>
        <end position="452"/>
    </location>
</feature>
<proteinExistence type="predicted"/>
<feature type="region of interest" description="Disordered" evidence="1">
    <location>
        <begin position="286"/>
        <end position="382"/>
    </location>
</feature>
<feature type="region of interest" description="Disordered" evidence="1">
    <location>
        <begin position="409"/>
        <end position="452"/>
    </location>
</feature>
<gene>
    <name evidence="3" type="ORF">EI97DRAFT_460782</name>
</gene>
<feature type="compositionally biased region" description="Basic residues" evidence="1">
    <location>
        <begin position="370"/>
        <end position="382"/>
    </location>
</feature>
<evidence type="ECO:0000313" key="3">
    <source>
        <dbReference type="EMBL" id="KAF2273852.1"/>
    </source>
</evidence>
<feature type="compositionally biased region" description="Polar residues" evidence="1">
    <location>
        <begin position="40"/>
        <end position="49"/>
    </location>
</feature>
<evidence type="ECO:0000259" key="2">
    <source>
        <dbReference type="PROSITE" id="PS50108"/>
    </source>
</evidence>
<feature type="compositionally biased region" description="Pro residues" evidence="1">
    <location>
        <begin position="297"/>
        <end position="312"/>
    </location>
</feature>
<dbReference type="InterPro" id="IPR000095">
    <property type="entry name" value="CRIB_dom"/>
</dbReference>
<evidence type="ECO:0000256" key="1">
    <source>
        <dbReference type="SAM" id="MobiDB-lite"/>
    </source>
</evidence>
<protein>
    <recommendedName>
        <fullName evidence="2">CRIB domain-containing protein</fullName>
    </recommendedName>
</protein>
<feature type="compositionally biased region" description="Basic and acidic residues" evidence="1">
    <location>
        <begin position="1"/>
        <end position="11"/>
    </location>
</feature>
<dbReference type="Proteomes" id="UP000800097">
    <property type="component" value="Unassembled WGS sequence"/>
</dbReference>
<dbReference type="AlphaFoldDB" id="A0A6A6JBP3"/>
<feature type="region of interest" description="Disordered" evidence="1">
    <location>
        <begin position="569"/>
        <end position="614"/>
    </location>
</feature>